<evidence type="ECO:0008006" key="4">
    <source>
        <dbReference type="Google" id="ProtNLM"/>
    </source>
</evidence>
<organism evidence="2 3">
    <name type="scientific">Aquimarina amphilecti</name>
    <dbReference type="NCBI Taxonomy" id="1038014"/>
    <lineage>
        <taxon>Bacteria</taxon>
        <taxon>Pseudomonadati</taxon>
        <taxon>Bacteroidota</taxon>
        <taxon>Flavobacteriia</taxon>
        <taxon>Flavobacteriales</taxon>
        <taxon>Flavobacteriaceae</taxon>
        <taxon>Aquimarina</taxon>
    </lineage>
</organism>
<keyword evidence="3" id="KW-1185">Reference proteome</keyword>
<evidence type="ECO:0000313" key="2">
    <source>
        <dbReference type="EMBL" id="SEM13255.1"/>
    </source>
</evidence>
<dbReference type="AlphaFoldDB" id="A0A1H7VWQ6"/>
<gene>
    <name evidence="2" type="ORF">SAMN04487910_4224</name>
</gene>
<dbReference type="STRING" id="1038014.SAMN04487910_4224"/>
<reference evidence="2 3" key="1">
    <citation type="submission" date="2016-10" db="EMBL/GenBank/DDBJ databases">
        <authorList>
            <person name="de Groot N.N."/>
        </authorList>
    </citation>
    <scope>NUCLEOTIDE SEQUENCE [LARGE SCALE GENOMIC DNA]</scope>
    <source>
        <strain evidence="2 3">DSM 25232</strain>
    </source>
</reference>
<name>A0A1H7VWQ6_AQUAM</name>
<accession>A0A1H7VWQ6</accession>
<keyword evidence="1" id="KW-0732">Signal</keyword>
<dbReference type="EMBL" id="FOAB01000009">
    <property type="protein sequence ID" value="SEM13255.1"/>
    <property type="molecule type" value="Genomic_DNA"/>
</dbReference>
<dbReference type="Proteomes" id="UP000198521">
    <property type="component" value="Unassembled WGS sequence"/>
</dbReference>
<evidence type="ECO:0000256" key="1">
    <source>
        <dbReference type="SAM" id="SignalP"/>
    </source>
</evidence>
<dbReference type="OrthoDB" id="1451403at2"/>
<evidence type="ECO:0000313" key="3">
    <source>
        <dbReference type="Proteomes" id="UP000198521"/>
    </source>
</evidence>
<sequence>MKNLILLLFTVVLFCSSCNNDDDNQTTIKEFTIEESNNSGISGSIFFTKSAASLSDDIFIISVQLTGAELEASYTANIYNNSLSNGGDIAFPLDNFYNLGNSNLMVSSTTHHSSNQIIIEDEVLNYQELIGFDGHIKIFNEDDPSIVVAEGNIGSNAP</sequence>
<protein>
    <recommendedName>
        <fullName evidence="4">CHRD domain-containing protein</fullName>
    </recommendedName>
</protein>
<feature type="signal peptide" evidence="1">
    <location>
        <begin position="1"/>
        <end position="21"/>
    </location>
</feature>
<dbReference type="RefSeq" id="WP_091412056.1">
    <property type="nucleotide sequence ID" value="NZ_FOAB01000009.1"/>
</dbReference>
<proteinExistence type="predicted"/>
<feature type="chain" id="PRO_5011462909" description="CHRD domain-containing protein" evidence="1">
    <location>
        <begin position="22"/>
        <end position="158"/>
    </location>
</feature>